<organism evidence="2">
    <name type="scientific">marine metagenome</name>
    <dbReference type="NCBI Taxonomy" id="408172"/>
    <lineage>
        <taxon>unclassified sequences</taxon>
        <taxon>metagenomes</taxon>
        <taxon>ecological metagenomes</taxon>
    </lineage>
</organism>
<name>A0A382I1Q7_9ZZZZ</name>
<keyword evidence="1" id="KW-0472">Membrane</keyword>
<proteinExistence type="predicted"/>
<sequence>MGDEVWYATIVGVILLSGLSIFYILYLAKMRRTKTNAAWKQAATELELDFTPVTRIFGEYRMSGVIGKQLSCSVWAYTKPDNRGGYTTVMNYDVRFPQRLNNVKELLTPNIQSKLLEVNNVLKKVVVSDDSVNSIGMHGFIRKSEILVQNVKLLIQLAELIIPNE</sequence>
<reference evidence="2" key="1">
    <citation type="submission" date="2018-05" db="EMBL/GenBank/DDBJ databases">
        <authorList>
            <person name="Lanie J.A."/>
            <person name="Ng W.-L."/>
            <person name="Kazmierczak K.M."/>
            <person name="Andrzejewski T.M."/>
            <person name="Davidsen T.M."/>
            <person name="Wayne K.J."/>
            <person name="Tettelin H."/>
            <person name="Glass J.I."/>
            <person name="Rusch D."/>
            <person name="Podicherti R."/>
            <person name="Tsui H.-C.T."/>
            <person name="Winkler M.E."/>
        </authorList>
    </citation>
    <scope>NUCLEOTIDE SEQUENCE</scope>
</reference>
<gene>
    <name evidence="2" type="ORF">METZ01_LOCUS246468</name>
</gene>
<dbReference type="AlphaFoldDB" id="A0A382I1Q7"/>
<evidence type="ECO:0000313" key="2">
    <source>
        <dbReference type="EMBL" id="SVB93614.1"/>
    </source>
</evidence>
<keyword evidence="1" id="KW-1133">Transmembrane helix</keyword>
<feature type="transmembrane region" description="Helical" evidence="1">
    <location>
        <begin position="6"/>
        <end position="26"/>
    </location>
</feature>
<accession>A0A382I1Q7</accession>
<evidence type="ECO:0000256" key="1">
    <source>
        <dbReference type="SAM" id="Phobius"/>
    </source>
</evidence>
<feature type="non-terminal residue" evidence="2">
    <location>
        <position position="165"/>
    </location>
</feature>
<keyword evidence="1" id="KW-0812">Transmembrane</keyword>
<dbReference type="EMBL" id="UINC01064701">
    <property type="protein sequence ID" value="SVB93614.1"/>
    <property type="molecule type" value="Genomic_DNA"/>
</dbReference>
<protein>
    <submittedName>
        <fullName evidence="2">Uncharacterized protein</fullName>
    </submittedName>
</protein>